<gene>
    <name evidence="2" type="ORF">NIES2119_23505</name>
</gene>
<dbReference type="AlphaFoldDB" id="A0A1U7IA77"/>
<feature type="domain" description="Methyltransferase FkbM" evidence="1">
    <location>
        <begin position="77"/>
        <end position="228"/>
    </location>
</feature>
<proteinExistence type="predicted"/>
<protein>
    <submittedName>
        <fullName evidence="2">FkbM family methyltransferase</fullName>
    </submittedName>
</protein>
<comment type="caution">
    <text evidence="2">The sequence shown here is derived from an EMBL/GenBank/DDBJ whole genome shotgun (WGS) entry which is preliminary data.</text>
</comment>
<dbReference type="OrthoDB" id="456767at2"/>
<dbReference type="GO" id="GO:0032259">
    <property type="term" value="P:methylation"/>
    <property type="evidence" value="ECO:0007669"/>
    <property type="project" value="UniProtKB-KW"/>
</dbReference>
<dbReference type="SUPFAM" id="SSF53335">
    <property type="entry name" value="S-adenosyl-L-methionine-dependent methyltransferases"/>
    <property type="match status" value="1"/>
</dbReference>
<reference evidence="2 3" key="1">
    <citation type="submission" date="2016-11" db="EMBL/GenBank/DDBJ databases">
        <title>Draft Genome Sequences of Nine Cyanobacterial Strains from Diverse Habitats.</title>
        <authorList>
            <person name="Zhu T."/>
            <person name="Hou S."/>
            <person name="Lu X."/>
            <person name="Hess W.R."/>
        </authorList>
    </citation>
    <scope>NUCLEOTIDE SEQUENCE [LARGE SCALE GENOMIC DNA]</scope>
    <source>
        <strain evidence="2 3">IAM M-71</strain>
    </source>
</reference>
<dbReference type="STRING" id="454136.NIES2119_23505"/>
<dbReference type="NCBIfam" id="TIGR01444">
    <property type="entry name" value="fkbM_fam"/>
    <property type="match status" value="1"/>
</dbReference>
<name>A0A1U7IA77_9CYAN</name>
<keyword evidence="2" id="KW-0489">Methyltransferase</keyword>
<dbReference type="Gene3D" id="3.40.50.150">
    <property type="entry name" value="Vaccinia Virus protein VP39"/>
    <property type="match status" value="1"/>
</dbReference>
<evidence type="ECO:0000259" key="1">
    <source>
        <dbReference type="Pfam" id="PF05050"/>
    </source>
</evidence>
<organism evidence="2 3">
    <name type="scientific">[Phormidium ambiguum] IAM M-71</name>
    <dbReference type="NCBI Taxonomy" id="454136"/>
    <lineage>
        <taxon>Bacteria</taxon>
        <taxon>Bacillati</taxon>
        <taxon>Cyanobacteriota</taxon>
        <taxon>Cyanophyceae</taxon>
        <taxon>Oscillatoriophycideae</taxon>
        <taxon>Aerosakkonematales</taxon>
        <taxon>Aerosakkonemataceae</taxon>
        <taxon>Floridanema</taxon>
    </lineage>
</organism>
<dbReference type="InterPro" id="IPR052514">
    <property type="entry name" value="SAM-dependent_MTase"/>
</dbReference>
<evidence type="ECO:0000313" key="3">
    <source>
        <dbReference type="Proteomes" id="UP000185860"/>
    </source>
</evidence>
<dbReference type="PANTHER" id="PTHR34203">
    <property type="entry name" value="METHYLTRANSFERASE, FKBM FAMILY PROTEIN"/>
    <property type="match status" value="1"/>
</dbReference>
<dbReference type="EMBL" id="MRCE01000030">
    <property type="protein sequence ID" value="OKH33368.1"/>
    <property type="molecule type" value="Genomic_DNA"/>
</dbReference>
<dbReference type="Pfam" id="PF05050">
    <property type="entry name" value="Methyltransf_21"/>
    <property type="match status" value="1"/>
</dbReference>
<dbReference type="GO" id="GO:0008168">
    <property type="term" value="F:methyltransferase activity"/>
    <property type="evidence" value="ECO:0007669"/>
    <property type="project" value="UniProtKB-KW"/>
</dbReference>
<dbReference type="Proteomes" id="UP000185860">
    <property type="component" value="Unassembled WGS sequence"/>
</dbReference>
<dbReference type="InterPro" id="IPR006342">
    <property type="entry name" value="FkbM_mtfrase"/>
</dbReference>
<dbReference type="PANTHER" id="PTHR34203:SF15">
    <property type="entry name" value="SLL1173 PROTEIN"/>
    <property type="match status" value="1"/>
</dbReference>
<accession>A0A1U7IA77</accession>
<keyword evidence="2" id="KW-0808">Transferase</keyword>
<dbReference type="InterPro" id="IPR029063">
    <property type="entry name" value="SAM-dependent_MTases_sf"/>
</dbReference>
<sequence length="249" mass="29094">MAKFHRLKLLSKQIQNKLKVQYRLLSKPTLVEMEGIKLKINDYFSQSIKDNIYRGYYEIYELSIIKSQLSPQDIVLEIGAGIGFISTYCAKRIGSEKVFSYEANPELEKHIRNTYQLNNVFPTLELCLVGNQTGEQTFYIENNFWSSSITPWNQNAKPVTVSAKSFNEEVRRHNPTFVIIDIEGGEYELFKKADFYNVKKIMLELHTKLIGVEKAQFVKYRLQEAGFQINQKYSRENNGMEELFLERSN</sequence>
<evidence type="ECO:0000313" key="2">
    <source>
        <dbReference type="EMBL" id="OKH33368.1"/>
    </source>
</evidence>